<protein>
    <recommendedName>
        <fullName evidence="1">DUF403 domain-containing protein</fullName>
    </recommendedName>
</protein>
<dbReference type="PANTHER" id="PTHR34595">
    <property type="entry name" value="BLR5612 PROTEIN"/>
    <property type="match status" value="1"/>
</dbReference>
<dbReference type="PANTHER" id="PTHR34595:SF7">
    <property type="entry name" value="SLL1039 PROTEIN"/>
    <property type="match status" value="1"/>
</dbReference>
<feature type="domain" description="DUF403" evidence="1">
    <location>
        <begin position="21"/>
        <end position="194"/>
    </location>
</feature>
<name>A0A844GEW1_9NEIS</name>
<proteinExistence type="predicted"/>
<dbReference type="InterPro" id="IPR007296">
    <property type="entry name" value="DUF403"/>
</dbReference>
<keyword evidence="3" id="KW-1185">Reference proteome</keyword>
<evidence type="ECO:0000313" key="2">
    <source>
        <dbReference type="EMBL" id="MTD33758.1"/>
    </source>
</evidence>
<dbReference type="Proteomes" id="UP000446658">
    <property type="component" value="Unassembled WGS sequence"/>
</dbReference>
<dbReference type="AlphaFoldDB" id="A0A844GEW1"/>
<evidence type="ECO:0000313" key="3">
    <source>
        <dbReference type="Proteomes" id="UP000446658"/>
    </source>
</evidence>
<organism evidence="2 3">
    <name type="scientific">Paludibacterium denitrificans</name>
    <dbReference type="NCBI Taxonomy" id="2675226"/>
    <lineage>
        <taxon>Bacteria</taxon>
        <taxon>Pseudomonadati</taxon>
        <taxon>Pseudomonadota</taxon>
        <taxon>Betaproteobacteria</taxon>
        <taxon>Neisseriales</taxon>
        <taxon>Chromobacteriaceae</taxon>
        <taxon>Paludibacterium</taxon>
    </lineage>
</organism>
<sequence>MEGGKLTRAILQGVSGCAGSNGGLAHHLAALAQAATPIRDRLSLSHSQLIQSASQRFTPAIRQRVQQGQYRIGEARRELAQLAVELTAIRGEQADHMTRDDGWQLLSLGRQLERLHTLASTLGLFFAETGDLTAAAFDLLLAFFDSTLTYRSYYQRRQDVLALLDLLVCDRANPRSLTSVLQRLQQALQALPGPHPAVQPPPKPSCPNWKSCANATTTVSDQHCYSSPPRWKRPRYSYRMKSACATSTPLRITPSRCRPRLQGKR</sequence>
<gene>
    <name evidence="2" type="ORF">GKE73_14025</name>
</gene>
<reference evidence="2 3" key="1">
    <citation type="submission" date="2019-11" db="EMBL/GenBank/DDBJ databases">
        <title>Draft genome sequence of Paludibacterium sp. dN18-1.</title>
        <authorList>
            <person name="Im W.-T."/>
        </authorList>
    </citation>
    <scope>NUCLEOTIDE SEQUENCE [LARGE SCALE GENOMIC DNA]</scope>
    <source>
        <strain evidence="3">dN 18-1</strain>
    </source>
</reference>
<dbReference type="EMBL" id="WLYX01000001">
    <property type="protein sequence ID" value="MTD33758.1"/>
    <property type="molecule type" value="Genomic_DNA"/>
</dbReference>
<accession>A0A844GEW1</accession>
<evidence type="ECO:0000259" key="1">
    <source>
        <dbReference type="Pfam" id="PF04168"/>
    </source>
</evidence>
<dbReference type="InterPro" id="IPR051680">
    <property type="entry name" value="ATP-dep_Glu-Cys_Ligase-2"/>
</dbReference>
<comment type="caution">
    <text evidence="2">The sequence shown here is derived from an EMBL/GenBank/DDBJ whole genome shotgun (WGS) entry which is preliminary data.</text>
</comment>
<dbReference type="Pfam" id="PF04168">
    <property type="entry name" value="Alpha-E"/>
    <property type="match status" value="1"/>
</dbReference>